<comment type="caution">
    <text evidence="1">The sequence shown here is derived from an EMBL/GenBank/DDBJ whole genome shotgun (WGS) entry which is preliminary data.</text>
</comment>
<dbReference type="AlphaFoldDB" id="A0A811TFE7"/>
<evidence type="ECO:0000313" key="2">
    <source>
        <dbReference type="Proteomes" id="UP000610373"/>
    </source>
</evidence>
<dbReference type="EMBL" id="CAJHIO010000064">
    <property type="protein sequence ID" value="CAD6494179.1"/>
    <property type="molecule type" value="Genomic_DNA"/>
</dbReference>
<organism evidence="1 2">
    <name type="scientific">Candidatus Argoarchaeum ethanivorans</name>
    <dbReference type="NCBI Taxonomy" id="2608793"/>
    <lineage>
        <taxon>Archaea</taxon>
        <taxon>Methanobacteriati</taxon>
        <taxon>Methanobacteriota</taxon>
        <taxon>Stenosarchaea group</taxon>
        <taxon>Methanomicrobia</taxon>
        <taxon>Methanosarcinales</taxon>
        <taxon>Methanosarcinales incertae sedis</taxon>
        <taxon>GOM Arc I cluster</taxon>
        <taxon>Candidatus Argoarchaeum</taxon>
    </lineage>
</organism>
<gene>
    <name evidence="1" type="ORF">CHKLHMKO_00645</name>
</gene>
<proteinExistence type="predicted"/>
<protein>
    <submittedName>
        <fullName evidence="1">Uncharacterized protein</fullName>
    </submittedName>
</protein>
<dbReference type="Proteomes" id="UP000610373">
    <property type="component" value="Unassembled WGS sequence"/>
</dbReference>
<accession>A0A811TFE7</accession>
<evidence type="ECO:0000313" key="1">
    <source>
        <dbReference type="EMBL" id="CAD6494179.1"/>
    </source>
</evidence>
<name>A0A811TFE7_9EURY</name>
<sequence length="121" mass="13659">MDEGSGEVLKRLKSEAKYTTKELCSKGGGTYANIKEKLEPTLNNKFVAIEVDSGDYFIGNDAIEATERAKKRYPDSTFFLVRIGHPAAFKMKRGIKVLWGVNRRYESDKAKIMHNDALNII</sequence>
<reference evidence="1" key="1">
    <citation type="submission" date="2020-10" db="EMBL/GenBank/DDBJ databases">
        <authorList>
            <person name="Hahn C.J."/>
            <person name="Laso-Perez R."/>
            <person name="Vulcano F."/>
            <person name="Vaziourakis K.-M."/>
            <person name="Stokke R."/>
            <person name="Steen I.H."/>
            <person name="Teske A."/>
            <person name="Boetius A."/>
            <person name="Liebeke M."/>
            <person name="Amann R."/>
            <person name="Knittel K."/>
        </authorList>
    </citation>
    <scope>NUCLEOTIDE SEQUENCE</scope>
    <source>
        <strain evidence="1">Gfbio:e3339647-f889-4370-9287-4fb5cb688e4c:AG392O15_GoMArc1</strain>
    </source>
</reference>